<dbReference type="Proteomes" id="UP000030765">
    <property type="component" value="Unassembled WGS sequence"/>
</dbReference>
<dbReference type="EnsemblMetazoa" id="ASIC020983-RA">
    <property type="protein sequence ID" value="ASIC020983-PA"/>
    <property type="gene ID" value="ASIC020983"/>
</dbReference>
<dbReference type="AlphaFoldDB" id="A0A084WR64"/>
<dbReference type="EMBL" id="ATLV01025944">
    <property type="status" value="NOT_ANNOTATED_CDS"/>
    <property type="molecule type" value="Genomic_DNA"/>
</dbReference>
<name>A0A084WR64_ANOSI</name>
<gene>
    <name evidence="1" type="ORF">ZHAS_00020983</name>
</gene>
<proteinExistence type="predicted"/>
<reference evidence="2" key="2">
    <citation type="submission" date="2020-05" db="UniProtKB">
        <authorList>
            <consortium name="EnsemblMetazoa"/>
        </authorList>
    </citation>
    <scope>IDENTIFICATION</scope>
</reference>
<evidence type="ECO:0000313" key="3">
    <source>
        <dbReference type="Proteomes" id="UP000030765"/>
    </source>
</evidence>
<dbReference type="EMBL" id="KE525403">
    <property type="protein sequence ID" value="KFB52708.1"/>
    <property type="molecule type" value="Genomic_DNA"/>
</dbReference>
<dbReference type="VEuPathDB" id="VectorBase:ASIC020983"/>
<protein>
    <submittedName>
        <fullName evidence="1 2">Regulatory protein</fullName>
    </submittedName>
</protein>
<keyword evidence="3" id="KW-1185">Reference proteome</keyword>
<accession>A0A084WR64</accession>
<reference evidence="1 3" key="1">
    <citation type="journal article" date="2014" name="BMC Genomics">
        <title>Genome sequence of Anopheles sinensis provides insight into genetics basis of mosquito competence for malaria parasites.</title>
        <authorList>
            <person name="Zhou D."/>
            <person name="Zhang D."/>
            <person name="Ding G."/>
            <person name="Shi L."/>
            <person name="Hou Q."/>
            <person name="Ye Y."/>
            <person name="Xu Y."/>
            <person name="Zhou H."/>
            <person name="Xiong C."/>
            <person name="Li S."/>
            <person name="Yu J."/>
            <person name="Hong S."/>
            <person name="Yu X."/>
            <person name="Zou P."/>
            <person name="Chen C."/>
            <person name="Chang X."/>
            <person name="Wang W."/>
            <person name="Lv Y."/>
            <person name="Sun Y."/>
            <person name="Ma L."/>
            <person name="Shen B."/>
            <person name="Zhu C."/>
        </authorList>
    </citation>
    <scope>NUCLEOTIDE SEQUENCE [LARGE SCALE GENOMIC DNA]</scope>
</reference>
<evidence type="ECO:0000313" key="1">
    <source>
        <dbReference type="EMBL" id="KFB52708.1"/>
    </source>
</evidence>
<sequence length="57" mass="6341">MSPFKTKLVTVSPAFEIKVDLLRGAYQCTVHAPRQDMRIAARCYVVCAESSRGPADR</sequence>
<evidence type="ECO:0000313" key="2">
    <source>
        <dbReference type="EnsemblMetazoa" id="ASIC020983-PA"/>
    </source>
</evidence>
<organism evidence="1">
    <name type="scientific">Anopheles sinensis</name>
    <name type="common">Mosquito</name>
    <dbReference type="NCBI Taxonomy" id="74873"/>
    <lineage>
        <taxon>Eukaryota</taxon>
        <taxon>Metazoa</taxon>
        <taxon>Ecdysozoa</taxon>
        <taxon>Arthropoda</taxon>
        <taxon>Hexapoda</taxon>
        <taxon>Insecta</taxon>
        <taxon>Pterygota</taxon>
        <taxon>Neoptera</taxon>
        <taxon>Endopterygota</taxon>
        <taxon>Diptera</taxon>
        <taxon>Nematocera</taxon>
        <taxon>Culicoidea</taxon>
        <taxon>Culicidae</taxon>
        <taxon>Anophelinae</taxon>
        <taxon>Anopheles</taxon>
    </lineage>
</organism>